<organism evidence="1">
    <name type="scientific">viral metagenome</name>
    <dbReference type="NCBI Taxonomy" id="1070528"/>
    <lineage>
        <taxon>unclassified sequences</taxon>
        <taxon>metagenomes</taxon>
        <taxon>organismal metagenomes</taxon>
    </lineage>
</organism>
<evidence type="ECO:0000313" key="1">
    <source>
        <dbReference type="EMBL" id="QJA44127.1"/>
    </source>
</evidence>
<dbReference type="EMBL" id="MT143973">
    <property type="protein sequence ID" value="QJA44127.1"/>
    <property type="molecule type" value="Genomic_DNA"/>
</dbReference>
<proteinExistence type="predicted"/>
<evidence type="ECO:0000313" key="4">
    <source>
        <dbReference type="EMBL" id="QJI04551.1"/>
    </source>
</evidence>
<evidence type="ECO:0000313" key="3">
    <source>
        <dbReference type="EMBL" id="QJH93567.1"/>
    </source>
</evidence>
<gene>
    <name evidence="4" type="ORF">MM415A00093_0044</name>
    <name evidence="2" type="ORF">MM415B00143_0052</name>
    <name evidence="1" type="ORF">TM448A00087_0060</name>
    <name evidence="3" type="ORF">TM448B00099_0043</name>
</gene>
<name>A0A6H1Z9S8_9ZZZZ</name>
<dbReference type="EMBL" id="MT141577">
    <property type="protein sequence ID" value="QJA67901.1"/>
    <property type="molecule type" value="Genomic_DNA"/>
</dbReference>
<accession>A0A6H1Z9S8</accession>
<dbReference type="EMBL" id="MT144589">
    <property type="protein sequence ID" value="QJH93567.1"/>
    <property type="molecule type" value="Genomic_DNA"/>
</dbReference>
<evidence type="ECO:0000313" key="2">
    <source>
        <dbReference type="EMBL" id="QJA67901.1"/>
    </source>
</evidence>
<dbReference type="AlphaFoldDB" id="A0A6H1Z9S8"/>
<dbReference type="EMBL" id="MT145187">
    <property type="protein sequence ID" value="QJI04551.1"/>
    <property type="molecule type" value="Genomic_DNA"/>
</dbReference>
<sequence length="59" mass="6803">MSLSPVCIAALLASRDLPNRCGCPRCADERKHEEALEYYQKNLNPNDVRIDEPFPEREK</sequence>
<protein>
    <submittedName>
        <fullName evidence="1">Uncharacterized protein</fullName>
    </submittedName>
</protein>
<reference evidence="1" key="1">
    <citation type="submission" date="2020-03" db="EMBL/GenBank/DDBJ databases">
        <title>The deep terrestrial virosphere.</title>
        <authorList>
            <person name="Holmfeldt K."/>
            <person name="Nilsson E."/>
            <person name="Simone D."/>
            <person name="Lopez-Fernandez M."/>
            <person name="Wu X."/>
            <person name="de Brujin I."/>
            <person name="Lundin D."/>
            <person name="Andersson A."/>
            <person name="Bertilsson S."/>
            <person name="Dopson M."/>
        </authorList>
    </citation>
    <scope>NUCLEOTIDE SEQUENCE</scope>
    <source>
        <strain evidence="4">MM415A00093</strain>
        <strain evidence="2">MM415B00143</strain>
        <strain evidence="1">TM448A00087</strain>
        <strain evidence="3">TM448B00099</strain>
    </source>
</reference>